<evidence type="ECO:0000313" key="14">
    <source>
        <dbReference type="Proteomes" id="UP000064967"/>
    </source>
</evidence>
<sequence>MPNAFISGTGFYVPPRRVTNEDLRTEFGIDTNHDWILQRTGIEERRFADDGVGPADLAVFASEAAIKSAGIDKNDIDMIVFATLSPEHCFPGSGVYLQQKLGFCDGPNAKFVPALDVRNQCSGFLYALATASSMVKSGALKNVLVVGSEVHSHALDLTTRGRGVASLFGDGAGAVIVSATDEDRGVRNWKLGADGRFADVLAQKVWDTRKRPFIPQNAEGVGQVSPEDMWARMEGKLVFKNAVERMMTVMMEACIANGITGQDIDMFFFHQANLRINQFIQQSLGIPDEKIVHNIQRYGNTTAATIPILLAEAVESGKLKRGMKIALCGFGSGFTWGAAIIDW</sequence>
<proteinExistence type="inferred from homology"/>
<evidence type="ECO:0000256" key="7">
    <source>
        <dbReference type="ARBA" id="ARBA00023098"/>
    </source>
</evidence>
<comment type="pathway">
    <text evidence="1">Lipid metabolism.</text>
</comment>
<dbReference type="OrthoDB" id="9815506at2"/>
<feature type="domain" description="Beta-ketoacyl-[acyl-carrier-protein] synthase III N-terminal" evidence="12">
    <location>
        <begin position="115"/>
        <end position="195"/>
    </location>
</feature>
<dbReference type="PANTHER" id="PTHR34069">
    <property type="entry name" value="3-OXOACYL-[ACYL-CARRIER-PROTEIN] SYNTHASE 3"/>
    <property type="match status" value="1"/>
</dbReference>
<dbReference type="Gene3D" id="3.40.47.10">
    <property type="match status" value="1"/>
</dbReference>
<keyword evidence="6" id="KW-0276">Fatty acid metabolism</keyword>
<accession>A0A0K1Q7Y2</accession>
<keyword evidence="4" id="KW-0444">Lipid biosynthesis</keyword>
<comment type="similarity">
    <text evidence="2">Belongs to the thiolase-like superfamily. FabH family.</text>
</comment>
<dbReference type="EMBL" id="CP012333">
    <property type="protein sequence ID" value="AKV01926.1"/>
    <property type="molecule type" value="Genomic_DNA"/>
</dbReference>
<name>A0A0K1Q7Y2_9BACT</name>
<evidence type="ECO:0000256" key="9">
    <source>
        <dbReference type="ARBA" id="ARBA00023268"/>
    </source>
</evidence>
<evidence type="ECO:0000259" key="12">
    <source>
        <dbReference type="Pfam" id="PF08545"/>
    </source>
</evidence>
<evidence type="ECO:0000256" key="6">
    <source>
        <dbReference type="ARBA" id="ARBA00022832"/>
    </source>
</evidence>
<keyword evidence="3" id="KW-0963">Cytoplasm</keyword>
<keyword evidence="9" id="KW-0511">Multifunctional enzyme</keyword>
<dbReference type="GO" id="GO:0044550">
    <property type="term" value="P:secondary metabolite biosynthetic process"/>
    <property type="evidence" value="ECO:0007669"/>
    <property type="project" value="TreeGrafter"/>
</dbReference>
<dbReference type="PANTHER" id="PTHR34069:SF2">
    <property type="entry name" value="BETA-KETOACYL-[ACYL-CARRIER-PROTEIN] SYNTHASE III"/>
    <property type="match status" value="1"/>
</dbReference>
<dbReference type="PATRIC" id="fig|1391654.3.peg.8704"/>
<dbReference type="InterPro" id="IPR016039">
    <property type="entry name" value="Thiolase-like"/>
</dbReference>
<evidence type="ECO:0000259" key="11">
    <source>
        <dbReference type="Pfam" id="PF08541"/>
    </source>
</evidence>
<dbReference type="SUPFAM" id="SSF53901">
    <property type="entry name" value="Thiolase-like"/>
    <property type="match status" value="1"/>
</dbReference>
<evidence type="ECO:0000256" key="2">
    <source>
        <dbReference type="ARBA" id="ARBA00008642"/>
    </source>
</evidence>
<dbReference type="InterPro" id="IPR013751">
    <property type="entry name" value="ACP_syn_III_N"/>
</dbReference>
<evidence type="ECO:0000256" key="8">
    <source>
        <dbReference type="ARBA" id="ARBA00023160"/>
    </source>
</evidence>
<dbReference type="InterPro" id="IPR013747">
    <property type="entry name" value="ACP_syn_III_C"/>
</dbReference>
<protein>
    <submittedName>
        <fullName evidence="13">3-oxoacyl-[acyl-carrier-protein] synthase, KASIII</fullName>
    </submittedName>
</protein>
<dbReference type="GO" id="GO:0006633">
    <property type="term" value="P:fatty acid biosynthetic process"/>
    <property type="evidence" value="ECO:0007669"/>
    <property type="project" value="UniProtKB-KW"/>
</dbReference>
<dbReference type="AlphaFoldDB" id="A0A0K1Q7Y2"/>
<evidence type="ECO:0000256" key="10">
    <source>
        <dbReference type="ARBA" id="ARBA00023315"/>
    </source>
</evidence>
<dbReference type="Pfam" id="PF08541">
    <property type="entry name" value="ACP_syn_III_C"/>
    <property type="match status" value="1"/>
</dbReference>
<evidence type="ECO:0000256" key="1">
    <source>
        <dbReference type="ARBA" id="ARBA00005189"/>
    </source>
</evidence>
<dbReference type="RefSeq" id="WP_146652929.1">
    <property type="nucleotide sequence ID" value="NZ_CP012333.1"/>
</dbReference>
<evidence type="ECO:0000256" key="3">
    <source>
        <dbReference type="ARBA" id="ARBA00022490"/>
    </source>
</evidence>
<organism evidence="13 14">
    <name type="scientific">Labilithrix luteola</name>
    <dbReference type="NCBI Taxonomy" id="1391654"/>
    <lineage>
        <taxon>Bacteria</taxon>
        <taxon>Pseudomonadati</taxon>
        <taxon>Myxococcota</taxon>
        <taxon>Polyangia</taxon>
        <taxon>Polyangiales</taxon>
        <taxon>Labilitrichaceae</taxon>
        <taxon>Labilithrix</taxon>
    </lineage>
</organism>
<dbReference type="InterPro" id="IPR004655">
    <property type="entry name" value="FabH"/>
</dbReference>
<dbReference type="GO" id="GO:0004315">
    <property type="term" value="F:3-oxoacyl-[acyl-carrier-protein] synthase activity"/>
    <property type="evidence" value="ECO:0007669"/>
    <property type="project" value="InterPro"/>
</dbReference>
<dbReference type="Pfam" id="PF08545">
    <property type="entry name" value="ACP_syn_III"/>
    <property type="match status" value="1"/>
</dbReference>
<feature type="domain" description="Beta-ketoacyl-[acyl-carrier-protein] synthase III C-terminal" evidence="11">
    <location>
        <begin position="256"/>
        <end position="343"/>
    </location>
</feature>
<dbReference type="NCBIfam" id="NF006829">
    <property type="entry name" value="PRK09352.1"/>
    <property type="match status" value="1"/>
</dbReference>
<dbReference type="KEGG" id="llu:AKJ09_08589"/>
<evidence type="ECO:0000256" key="5">
    <source>
        <dbReference type="ARBA" id="ARBA00022679"/>
    </source>
</evidence>
<keyword evidence="14" id="KW-1185">Reference proteome</keyword>
<gene>
    <name evidence="13" type="ORF">AKJ09_08589</name>
</gene>
<keyword evidence="7" id="KW-0443">Lipid metabolism</keyword>
<dbReference type="Proteomes" id="UP000064967">
    <property type="component" value="Chromosome"/>
</dbReference>
<reference evidence="13 14" key="1">
    <citation type="submission" date="2015-08" db="EMBL/GenBank/DDBJ databases">
        <authorList>
            <person name="Babu N.S."/>
            <person name="Beckwith C.J."/>
            <person name="Beseler K.G."/>
            <person name="Brison A."/>
            <person name="Carone J.V."/>
            <person name="Caskin T.P."/>
            <person name="Diamond M."/>
            <person name="Durham M.E."/>
            <person name="Foxe J.M."/>
            <person name="Go M."/>
            <person name="Henderson B.A."/>
            <person name="Jones I.B."/>
            <person name="McGettigan J.A."/>
            <person name="Micheletti S.J."/>
            <person name="Nasrallah M.E."/>
            <person name="Ortiz D."/>
            <person name="Piller C.R."/>
            <person name="Privatt S.R."/>
            <person name="Schneider S.L."/>
            <person name="Sharp S."/>
            <person name="Smith T.C."/>
            <person name="Stanton J.D."/>
            <person name="Ullery H.E."/>
            <person name="Wilson R.J."/>
            <person name="Serrano M.G."/>
            <person name="Buck G."/>
            <person name="Lee V."/>
            <person name="Wang Y."/>
            <person name="Carvalho R."/>
            <person name="Voegtly L."/>
            <person name="Shi R."/>
            <person name="Duckworth R."/>
            <person name="Johnson A."/>
            <person name="Loviza R."/>
            <person name="Walstead R."/>
            <person name="Shah Z."/>
            <person name="Kiflezghi M."/>
            <person name="Wade K."/>
            <person name="Ball S.L."/>
            <person name="Bradley K.W."/>
            <person name="Asai D.J."/>
            <person name="Bowman C.A."/>
            <person name="Russell D.A."/>
            <person name="Pope W.H."/>
            <person name="Jacobs-Sera D."/>
            <person name="Hendrix R.W."/>
            <person name="Hatfull G.F."/>
        </authorList>
    </citation>
    <scope>NUCLEOTIDE SEQUENCE [LARGE SCALE GENOMIC DNA]</scope>
    <source>
        <strain evidence="13 14">DSM 27648</strain>
    </source>
</reference>
<dbReference type="NCBIfam" id="TIGR00747">
    <property type="entry name" value="fabH"/>
    <property type="match status" value="1"/>
</dbReference>
<dbReference type="STRING" id="1391654.AKJ09_08589"/>
<evidence type="ECO:0000313" key="13">
    <source>
        <dbReference type="EMBL" id="AKV01926.1"/>
    </source>
</evidence>
<keyword evidence="5" id="KW-0808">Transferase</keyword>
<keyword evidence="8" id="KW-0275">Fatty acid biosynthesis</keyword>
<keyword evidence="10" id="KW-0012">Acyltransferase</keyword>
<evidence type="ECO:0000256" key="4">
    <source>
        <dbReference type="ARBA" id="ARBA00022516"/>
    </source>
</evidence>
<dbReference type="CDD" id="cd00830">
    <property type="entry name" value="KAS_III"/>
    <property type="match status" value="1"/>
</dbReference>